<evidence type="ECO:0000313" key="3">
    <source>
        <dbReference type="Proteomes" id="UP000688137"/>
    </source>
</evidence>
<evidence type="ECO:0000256" key="1">
    <source>
        <dbReference type="SAM" id="Coils"/>
    </source>
</evidence>
<dbReference type="AlphaFoldDB" id="A0A8S1LDQ2"/>
<sequence>MLYSQDLKNKASSVISNTNLGWQQTGIICDCLQDRYEIEMKYSKAIEKLATKLAPINEFFSASFGIRAQLSSQFAEEIKGEIDIMKQLIVQQKATQYLDYVKLWDSQLQSIKSNLKAAEGYLKNKKREYEIEGTLELVYSACQPDKLEKQKNKAAACKKEYQQAKGNYLELKSEMEQVLKEQEAEATLDQLQQLSLQRLNAIKDCILKIFVYESSIAKNHLYDLEKMSDRLHDQDQNLFIEEFIKKTKQQETNPIELESFLTKLLDSQGQQQIYTTNIYPIGLEKSEEQIQQETKEIQDQPQKQEEFLNFLAQKFNSSSFQLTLQEFIQCTNISIGILDYCYENKNAILAQQLLQFSFGLFTKDTQTRYMQDMLVNHQIWQHRDYWEAVIINQISKIKKGTKENINTSILSILTQVAQHMLMFKLSPDLVRDIVQKFSQFFKLNKEIADDLIQAINSQV</sequence>
<reference evidence="2" key="1">
    <citation type="submission" date="2021-01" db="EMBL/GenBank/DDBJ databases">
        <authorList>
            <consortium name="Genoscope - CEA"/>
            <person name="William W."/>
        </authorList>
    </citation>
    <scope>NUCLEOTIDE SEQUENCE</scope>
</reference>
<dbReference type="Proteomes" id="UP000688137">
    <property type="component" value="Unassembled WGS sequence"/>
</dbReference>
<gene>
    <name evidence="2" type="ORF">PPRIM_AZ9-3.1.T0370022</name>
</gene>
<feature type="coiled-coil region" evidence="1">
    <location>
        <begin position="108"/>
        <end position="185"/>
    </location>
</feature>
<keyword evidence="3" id="KW-1185">Reference proteome</keyword>
<dbReference type="OMA" id="IFVYESS"/>
<keyword evidence="1" id="KW-0175">Coiled coil</keyword>
<comment type="caution">
    <text evidence="2">The sequence shown here is derived from an EMBL/GenBank/DDBJ whole genome shotgun (WGS) entry which is preliminary data.</text>
</comment>
<evidence type="ECO:0008006" key="4">
    <source>
        <dbReference type="Google" id="ProtNLM"/>
    </source>
</evidence>
<evidence type="ECO:0000313" key="2">
    <source>
        <dbReference type="EMBL" id="CAD8064989.1"/>
    </source>
</evidence>
<accession>A0A8S1LDQ2</accession>
<protein>
    <recommendedName>
        <fullName evidence="4">F-BAR domain-containing protein</fullName>
    </recommendedName>
</protein>
<name>A0A8S1LDQ2_PARPR</name>
<dbReference type="EMBL" id="CAJJDM010000036">
    <property type="protein sequence ID" value="CAD8064989.1"/>
    <property type="molecule type" value="Genomic_DNA"/>
</dbReference>
<proteinExistence type="predicted"/>
<organism evidence="2 3">
    <name type="scientific">Paramecium primaurelia</name>
    <dbReference type="NCBI Taxonomy" id="5886"/>
    <lineage>
        <taxon>Eukaryota</taxon>
        <taxon>Sar</taxon>
        <taxon>Alveolata</taxon>
        <taxon>Ciliophora</taxon>
        <taxon>Intramacronucleata</taxon>
        <taxon>Oligohymenophorea</taxon>
        <taxon>Peniculida</taxon>
        <taxon>Parameciidae</taxon>
        <taxon>Paramecium</taxon>
    </lineage>
</organism>